<dbReference type="InterPro" id="IPR051917">
    <property type="entry name" value="Transposase-Integrase"/>
</dbReference>
<evidence type="ECO:0000259" key="1">
    <source>
        <dbReference type="PROSITE" id="PS50994"/>
    </source>
</evidence>
<comment type="caution">
    <text evidence="2">The sequence shown here is derived from an EMBL/GenBank/DDBJ whole genome shotgun (WGS) entry which is preliminary data.</text>
</comment>
<evidence type="ECO:0000313" key="2">
    <source>
        <dbReference type="EMBL" id="KAA6335216.1"/>
    </source>
</evidence>
<dbReference type="Gene3D" id="3.30.420.10">
    <property type="entry name" value="Ribonuclease H-like superfamily/Ribonuclease H"/>
    <property type="match status" value="1"/>
</dbReference>
<accession>A0A5J4RM79</accession>
<dbReference type="GO" id="GO:0015074">
    <property type="term" value="P:DNA integration"/>
    <property type="evidence" value="ECO:0007669"/>
    <property type="project" value="InterPro"/>
</dbReference>
<dbReference type="SUPFAM" id="SSF53098">
    <property type="entry name" value="Ribonuclease H-like"/>
    <property type="match status" value="1"/>
</dbReference>
<dbReference type="InterPro" id="IPR036397">
    <property type="entry name" value="RNaseH_sf"/>
</dbReference>
<dbReference type="InterPro" id="IPR001584">
    <property type="entry name" value="Integrase_cat-core"/>
</dbReference>
<dbReference type="GO" id="GO:0005829">
    <property type="term" value="C:cytosol"/>
    <property type="evidence" value="ECO:0007669"/>
    <property type="project" value="TreeGrafter"/>
</dbReference>
<dbReference type="AlphaFoldDB" id="A0A5J4RM79"/>
<gene>
    <name evidence="2" type="ORF">EZS27_016531</name>
</gene>
<dbReference type="GO" id="GO:0004803">
    <property type="term" value="F:transposase activity"/>
    <property type="evidence" value="ECO:0007669"/>
    <property type="project" value="TreeGrafter"/>
</dbReference>
<dbReference type="GO" id="GO:0003676">
    <property type="term" value="F:nucleic acid binding"/>
    <property type="evidence" value="ECO:0007669"/>
    <property type="project" value="InterPro"/>
</dbReference>
<dbReference type="PANTHER" id="PTHR10948:SF23">
    <property type="entry name" value="TRANSPOSASE INSI FOR INSERTION SEQUENCE ELEMENT IS30A-RELATED"/>
    <property type="match status" value="1"/>
</dbReference>
<protein>
    <recommendedName>
        <fullName evidence="1">Integrase catalytic domain-containing protein</fullName>
    </recommendedName>
</protein>
<dbReference type="InterPro" id="IPR012337">
    <property type="entry name" value="RNaseH-like_sf"/>
</dbReference>
<dbReference type="NCBIfam" id="NF033563">
    <property type="entry name" value="transpos_IS30"/>
    <property type="match status" value="1"/>
</dbReference>
<sequence>MRQKVTKQGVKAPCRINRLLLYCNEKKQLIREQRYQIQSLLQVDTPKKKIAALTGTSVSSVYRETIRNKGKRGYTAAAAQELCEIRKERYRGNRKFTPAMERHVRDRLTEKQRSPQQIVGEAALCDIHMVSHERIHQFIRQDKTRGGELWKHTRHRLKHRKRPVGGKRVNIKNKVSIELRPPIVDARERCGDWEIDTITGKDGQGAILTLTERLTGFLIMEKLPLGKHALPMAKVVVKRLMAYKNNVHTITSDNGSEFAEHEYMAKKLNAKFFFAHPCSSWERGLNEYTNGLIRQYIPEGANFNLYSEEDITLIQNKINKRPRNKLNFQTPSKIFYASL</sequence>
<reference evidence="2" key="1">
    <citation type="submission" date="2019-03" db="EMBL/GenBank/DDBJ databases">
        <title>Single cell metagenomics reveals metabolic interactions within the superorganism composed of flagellate Streblomastix strix and complex community of Bacteroidetes bacteria on its surface.</title>
        <authorList>
            <person name="Treitli S.C."/>
            <person name="Kolisko M."/>
            <person name="Husnik F."/>
            <person name="Keeling P."/>
            <person name="Hampl V."/>
        </authorList>
    </citation>
    <scope>NUCLEOTIDE SEQUENCE</scope>
    <source>
        <strain evidence="2">STM</strain>
    </source>
</reference>
<name>A0A5J4RM79_9ZZZZ</name>
<feature type="domain" description="Integrase catalytic" evidence="1">
    <location>
        <begin position="177"/>
        <end position="339"/>
    </location>
</feature>
<organism evidence="2">
    <name type="scientific">termite gut metagenome</name>
    <dbReference type="NCBI Taxonomy" id="433724"/>
    <lineage>
        <taxon>unclassified sequences</taxon>
        <taxon>metagenomes</taxon>
        <taxon>organismal metagenomes</taxon>
    </lineage>
</organism>
<dbReference type="PROSITE" id="PS50994">
    <property type="entry name" value="INTEGRASE"/>
    <property type="match status" value="1"/>
</dbReference>
<dbReference type="InterPro" id="IPR053392">
    <property type="entry name" value="Transposase_IS30-like"/>
</dbReference>
<dbReference type="EMBL" id="SNRY01000915">
    <property type="protein sequence ID" value="KAA6335216.1"/>
    <property type="molecule type" value="Genomic_DNA"/>
</dbReference>
<dbReference type="PANTHER" id="PTHR10948">
    <property type="entry name" value="TRANSPOSASE"/>
    <property type="match status" value="1"/>
</dbReference>
<dbReference type="GO" id="GO:0032196">
    <property type="term" value="P:transposition"/>
    <property type="evidence" value="ECO:0007669"/>
    <property type="project" value="TreeGrafter"/>
</dbReference>
<proteinExistence type="predicted"/>